<dbReference type="AlphaFoldDB" id="A0A5M8AFB7"/>
<keyword evidence="8 10" id="KW-0998">Cell outer membrane</keyword>
<keyword evidence="3" id="KW-0813">Transport</keyword>
<keyword evidence="9 10" id="KW-0449">Lipoprotein</keyword>
<feature type="transmembrane region" description="Helical" evidence="10">
    <location>
        <begin position="216"/>
        <end position="238"/>
    </location>
</feature>
<dbReference type="GO" id="GO:0009306">
    <property type="term" value="P:protein secretion"/>
    <property type="evidence" value="ECO:0007669"/>
    <property type="project" value="InterPro"/>
</dbReference>
<keyword evidence="4 10" id="KW-0732">Signal</keyword>
<keyword evidence="6 10" id="KW-0472">Membrane</keyword>
<feature type="chain" id="PRO_5024476887" description="Lipoprotein" evidence="10">
    <location>
        <begin position="19"/>
        <end position="246"/>
    </location>
</feature>
<dbReference type="NCBIfam" id="TIGR02544">
    <property type="entry name" value="III_secr_YscJ"/>
    <property type="match status" value="1"/>
</dbReference>
<keyword evidence="7 10" id="KW-0564">Palmitate</keyword>
<evidence type="ECO:0000256" key="1">
    <source>
        <dbReference type="ARBA" id="ARBA00004459"/>
    </source>
</evidence>
<comment type="caution">
    <text evidence="12">The sequence shown here is derived from an EMBL/GenBank/DDBJ whole genome shotgun (WGS) entry which is preliminary data.</text>
</comment>
<dbReference type="GO" id="GO:0009279">
    <property type="term" value="C:cell outer membrane"/>
    <property type="evidence" value="ECO:0007669"/>
    <property type="project" value="UniProtKB-SubCell"/>
</dbReference>
<name>A0A5M8AFB7_9BURK</name>
<evidence type="ECO:0000256" key="3">
    <source>
        <dbReference type="ARBA" id="ARBA00022448"/>
    </source>
</evidence>
<evidence type="ECO:0000256" key="5">
    <source>
        <dbReference type="ARBA" id="ARBA00022927"/>
    </source>
</evidence>
<feature type="domain" description="Flagellar M-ring N-terminal" evidence="11">
    <location>
        <begin position="22"/>
        <end position="189"/>
    </location>
</feature>
<dbReference type="PROSITE" id="PS51257">
    <property type="entry name" value="PROKAR_LIPOPROTEIN"/>
    <property type="match status" value="1"/>
</dbReference>
<reference evidence="12 13" key="1">
    <citation type="submission" date="2019-09" db="EMBL/GenBank/DDBJ databases">
        <title>Isolation of a novel species in the genus Cupriavidus from patients with sepsis using whole genome sequencing.</title>
        <authorList>
            <person name="Kweon O.J."/>
            <person name="Lee M.-K."/>
        </authorList>
    </citation>
    <scope>NUCLEOTIDE SEQUENCE [LARGE SCALE GENOMIC DNA]</scope>
    <source>
        <strain evidence="12 13">MKL-01</strain>
    </source>
</reference>
<sequence length="246" mass="26706">MKRFRTIALAMLAAATMAGCKMTLYSNVAEAEANQMLALLMLRHIPAEKVVEKGGTVTLRVDKGEFINAVEVLRQNGFPHHKRLGMEDLFPSNQLVTSPTQERAKMQLLKEQQLESMISAMDGVIGAKVSIAQKVDENGKPTGAPSAAVFIKYSPQFNLANYEVQIRSLIRDGVPDIASDQISVVMQAADYRYQAPAAEAPPSRWRQWLQAQPAQAAAAVAGGVLALCAMAGLSLWIARRKGSVDV</sequence>
<dbReference type="InterPro" id="IPR043427">
    <property type="entry name" value="YscJ/FliF"/>
</dbReference>
<dbReference type="Proteomes" id="UP000324324">
    <property type="component" value="Unassembled WGS sequence"/>
</dbReference>
<dbReference type="Pfam" id="PF01514">
    <property type="entry name" value="YscJ_FliF"/>
    <property type="match status" value="1"/>
</dbReference>
<evidence type="ECO:0000256" key="4">
    <source>
        <dbReference type="ARBA" id="ARBA00022729"/>
    </source>
</evidence>
<accession>A0A5M8AFB7</accession>
<evidence type="ECO:0000259" key="11">
    <source>
        <dbReference type="Pfam" id="PF01514"/>
    </source>
</evidence>
<comment type="similarity">
    <text evidence="2 10">Belongs to the YscJ lipoprotein family.</text>
</comment>
<evidence type="ECO:0000256" key="2">
    <source>
        <dbReference type="ARBA" id="ARBA00009509"/>
    </source>
</evidence>
<gene>
    <name evidence="12" type="ORF">F1599_16115</name>
</gene>
<evidence type="ECO:0000256" key="10">
    <source>
        <dbReference type="RuleBase" id="RU364102"/>
    </source>
</evidence>
<dbReference type="InterPro" id="IPR045851">
    <property type="entry name" value="AMP-bd_C_sf"/>
</dbReference>
<evidence type="ECO:0000256" key="8">
    <source>
        <dbReference type="ARBA" id="ARBA00023237"/>
    </source>
</evidence>
<dbReference type="PANTHER" id="PTHR30046">
    <property type="entry name" value="FLAGELLAR M-RING PROTEIN"/>
    <property type="match status" value="1"/>
</dbReference>
<evidence type="ECO:0000256" key="6">
    <source>
        <dbReference type="ARBA" id="ARBA00023136"/>
    </source>
</evidence>
<dbReference type="PRINTS" id="PR01338">
    <property type="entry name" value="TYPE3OMKPROT"/>
</dbReference>
<dbReference type="RefSeq" id="WP_149316187.1">
    <property type="nucleotide sequence ID" value="NZ_CP080294.1"/>
</dbReference>
<comment type="subcellular location">
    <subcellularLocation>
        <location evidence="1">Cell outer membrane</location>
        <topology evidence="1">Lipid-anchor</topology>
    </subcellularLocation>
</comment>
<evidence type="ECO:0000256" key="7">
    <source>
        <dbReference type="ARBA" id="ARBA00023139"/>
    </source>
</evidence>
<dbReference type="InterPro" id="IPR006182">
    <property type="entry name" value="FliF_N_dom"/>
</dbReference>
<keyword evidence="5" id="KW-0653">Protein transport</keyword>
<keyword evidence="10" id="KW-1133">Transmembrane helix</keyword>
<dbReference type="Gene3D" id="3.30.300.30">
    <property type="match status" value="1"/>
</dbReference>
<keyword evidence="13" id="KW-1185">Reference proteome</keyword>
<proteinExistence type="inferred from homology"/>
<dbReference type="PANTHER" id="PTHR30046:SF3">
    <property type="entry name" value="SECRETION SYSTEM APPARATUS LIPOPROTEIN SSAJ"/>
    <property type="match status" value="1"/>
</dbReference>
<dbReference type="Gene3D" id="3.30.70.1530">
    <property type="entry name" value="Hypothetical protein rpa1041"/>
    <property type="match status" value="1"/>
</dbReference>
<keyword evidence="10" id="KW-0812">Transmembrane</keyword>
<evidence type="ECO:0000313" key="13">
    <source>
        <dbReference type="Proteomes" id="UP000324324"/>
    </source>
</evidence>
<evidence type="ECO:0000313" key="12">
    <source>
        <dbReference type="EMBL" id="KAA6120715.1"/>
    </source>
</evidence>
<feature type="signal peptide" evidence="10">
    <location>
        <begin position="1"/>
        <end position="18"/>
    </location>
</feature>
<organism evidence="12 13">
    <name type="scientific">Cupriavidus cauae</name>
    <dbReference type="NCBI Taxonomy" id="2608999"/>
    <lineage>
        <taxon>Bacteria</taxon>
        <taxon>Pseudomonadati</taxon>
        <taxon>Pseudomonadota</taxon>
        <taxon>Betaproteobacteria</taxon>
        <taxon>Burkholderiales</taxon>
        <taxon>Burkholderiaceae</taxon>
        <taxon>Cupriavidus</taxon>
    </lineage>
</organism>
<dbReference type="InterPro" id="IPR003282">
    <property type="entry name" value="T3SS_SctJ"/>
</dbReference>
<evidence type="ECO:0000256" key="9">
    <source>
        <dbReference type="ARBA" id="ARBA00023288"/>
    </source>
</evidence>
<dbReference type="EMBL" id="VWRN01000045">
    <property type="protein sequence ID" value="KAA6120715.1"/>
    <property type="molecule type" value="Genomic_DNA"/>
</dbReference>
<protein>
    <recommendedName>
        <fullName evidence="10">Lipoprotein</fullName>
    </recommendedName>
</protein>